<name>A0AAD3XNQ9_NEPGR</name>
<reference evidence="1" key="1">
    <citation type="submission" date="2023-05" db="EMBL/GenBank/DDBJ databases">
        <title>Nepenthes gracilis genome sequencing.</title>
        <authorList>
            <person name="Fukushima K."/>
        </authorList>
    </citation>
    <scope>NUCLEOTIDE SEQUENCE</scope>
    <source>
        <strain evidence="1">SING2019-196</strain>
    </source>
</reference>
<evidence type="ECO:0000313" key="1">
    <source>
        <dbReference type="EMBL" id="GMH11667.1"/>
    </source>
</evidence>
<sequence length="134" mass="14841">MSELVAVLEWHGAGVALANISLWVILGGSILKSEVLFPVVLLEFGLADSLGYFMNPNWLLSCFLRLTKCSNAKPVVFAGAEVGFPPDQLPSAWIQDIKPAAENLSLVFNRPLQRQQNISSNRIFQEYPPDQLDQ</sequence>
<organism evidence="1 2">
    <name type="scientific">Nepenthes gracilis</name>
    <name type="common">Slender pitcher plant</name>
    <dbReference type="NCBI Taxonomy" id="150966"/>
    <lineage>
        <taxon>Eukaryota</taxon>
        <taxon>Viridiplantae</taxon>
        <taxon>Streptophyta</taxon>
        <taxon>Embryophyta</taxon>
        <taxon>Tracheophyta</taxon>
        <taxon>Spermatophyta</taxon>
        <taxon>Magnoliopsida</taxon>
        <taxon>eudicotyledons</taxon>
        <taxon>Gunneridae</taxon>
        <taxon>Pentapetalae</taxon>
        <taxon>Caryophyllales</taxon>
        <taxon>Nepenthaceae</taxon>
        <taxon>Nepenthes</taxon>
    </lineage>
</organism>
<dbReference type="AlphaFoldDB" id="A0AAD3XNQ9"/>
<proteinExistence type="predicted"/>
<evidence type="ECO:0000313" key="2">
    <source>
        <dbReference type="Proteomes" id="UP001279734"/>
    </source>
</evidence>
<gene>
    <name evidence="1" type="ORF">Nepgr_013508</name>
</gene>
<protein>
    <submittedName>
        <fullName evidence="1">Uncharacterized protein</fullName>
    </submittedName>
</protein>
<accession>A0AAD3XNQ9</accession>
<dbReference type="Proteomes" id="UP001279734">
    <property type="component" value="Unassembled WGS sequence"/>
</dbReference>
<comment type="caution">
    <text evidence="1">The sequence shown here is derived from an EMBL/GenBank/DDBJ whole genome shotgun (WGS) entry which is preliminary data.</text>
</comment>
<keyword evidence="2" id="KW-1185">Reference proteome</keyword>
<dbReference type="EMBL" id="BSYO01000011">
    <property type="protein sequence ID" value="GMH11667.1"/>
    <property type="molecule type" value="Genomic_DNA"/>
</dbReference>